<protein>
    <submittedName>
        <fullName evidence="10">Ferredoxin-NADP reductase</fullName>
    </submittedName>
</protein>
<evidence type="ECO:0000256" key="2">
    <source>
        <dbReference type="ARBA" id="ARBA00022630"/>
    </source>
</evidence>
<feature type="domain" description="FAD-binding FR-type" evidence="9">
    <location>
        <begin position="61"/>
        <end position="164"/>
    </location>
</feature>
<dbReference type="InterPro" id="IPR006058">
    <property type="entry name" value="2Fe2S_fd_BS"/>
</dbReference>
<gene>
    <name evidence="10" type="ORF">SAMN02799620_00334</name>
</gene>
<dbReference type="Gene3D" id="2.40.30.10">
    <property type="entry name" value="Translation factors"/>
    <property type="match status" value="1"/>
</dbReference>
<reference evidence="11" key="1">
    <citation type="submission" date="2016-10" db="EMBL/GenBank/DDBJ databases">
        <authorList>
            <person name="Varghese N."/>
            <person name="Submissions S."/>
        </authorList>
    </citation>
    <scope>NUCLEOTIDE SEQUENCE [LARGE SCALE GENOMIC DNA]</scope>
    <source>
        <strain evidence="11">UNC267MFSha1.1M11</strain>
    </source>
</reference>
<dbReference type="InterPro" id="IPR001433">
    <property type="entry name" value="OxRdtase_FAD/NAD-bd"/>
</dbReference>
<keyword evidence="5" id="KW-0560">Oxidoreductase</keyword>
<dbReference type="GO" id="GO:0046872">
    <property type="term" value="F:metal ion binding"/>
    <property type="evidence" value="ECO:0007669"/>
    <property type="project" value="UniProtKB-KW"/>
</dbReference>
<dbReference type="SUPFAM" id="SSF54292">
    <property type="entry name" value="2Fe-2S ferredoxin-like"/>
    <property type="match status" value="1"/>
</dbReference>
<dbReference type="Proteomes" id="UP000199707">
    <property type="component" value="Unassembled WGS sequence"/>
</dbReference>
<dbReference type="CDD" id="cd00207">
    <property type="entry name" value="fer2"/>
    <property type="match status" value="1"/>
</dbReference>
<keyword evidence="7" id="KW-0411">Iron-sulfur</keyword>
<dbReference type="PROSITE" id="PS51085">
    <property type="entry name" value="2FE2S_FER_2"/>
    <property type="match status" value="1"/>
</dbReference>
<evidence type="ECO:0000256" key="7">
    <source>
        <dbReference type="ARBA" id="ARBA00023014"/>
    </source>
</evidence>
<evidence type="ECO:0000256" key="4">
    <source>
        <dbReference type="ARBA" id="ARBA00022723"/>
    </source>
</evidence>
<dbReference type="PROSITE" id="PS00197">
    <property type="entry name" value="2FE2S_FER_1"/>
    <property type="match status" value="1"/>
</dbReference>
<dbReference type="CDD" id="cd06185">
    <property type="entry name" value="PDR_like"/>
    <property type="match status" value="1"/>
</dbReference>
<keyword evidence="6" id="KW-0408">Iron</keyword>
<evidence type="ECO:0000256" key="1">
    <source>
        <dbReference type="ARBA" id="ARBA00001974"/>
    </source>
</evidence>
<dbReference type="PANTHER" id="PTHR47354:SF1">
    <property type="entry name" value="CARNITINE MONOOXYGENASE REDUCTASE SUBUNIT"/>
    <property type="match status" value="1"/>
</dbReference>
<keyword evidence="4" id="KW-0479">Metal-binding</keyword>
<dbReference type="SUPFAM" id="SSF52343">
    <property type="entry name" value="Ferredoxin reductase-like, C-terminal NADP-linked domain"/>
    <property type="match status" value="1"/>
</dbReference>
<accession>A0A1G4V646</accession>
<dbReference type="InterPro" id="IPR039261">
    <property type="entry name" value="FNR_nucleotide-bd"/>
</dbReference>
<comment type="cofactor">
    <cofactor evidence="1">
        <name>FAD</name>
        <dbReference type="ChEBI" id="CHEBI:57692"/>
    </cofactor>
</comment>
<dbReference type="InterPro" id="IPR036010">
    <property type="entry name" value="2Fe-2S_ferredoxin-like_sf"/>
</dbReference>
<dbReference type="SUPFAM" id="SSF63380">
    <property type="entry name" value="Riboflavin synthase domain-like"/>
    <property type="match status" value="1"/>
</dbReference>
<evidence type="ECO:0000256" key="6">
    <source>
        <dbReference type="ARBA" id="ARBA00023004"/>
    </source>
</evidence>
<keyword evidence="2" id="KW-0285">Flavoprotein</keyword>
<evidence type="ECO:0000259" key="9">
    <source>
        <dbReference type="PROSITE" id="PS51384"/>
    </source>
</evidence>
<dbReference type="InterPro" id="IPR017938">
    <property type="entry name" value="Riboflavin_synthase-like_b-brl"/>
</dbReference>
<dbReference type="InterPro" id="IPR012675">
    <property type="entry name" value="Beta-grasp_dom_sf"/>
</dbReference>
<proteinExistence type="predicted"/>
<name>A0A1G4V646_9MYCO</name>
<evidence type="ECO:0000313" key="11">
    <source>
        <dbReference type="Proteomes" id="UP000199707"/>
    </source>
</evidence>
<organism evidence="10 11">
    <name type="scientific">Mycolicibacterium fluoranthenivorans</name>
    <dbReference type="NCBI Taxonomy" id="258505"/>
    <lineage>
        <taxon>Bacteria</taxon>
        <taxon>Bacillati</taxon>
        <taxon>Actinomycetota</taxon>
        <taxon>Actinomycetes</taxon>
        <taxon>Mycobacteriales</taxon>
        <taxon>Mycobacteriaceae</taxon>
        <taxon>Mycolicibacterium</taxon>
    </lineage>
</organism>
<dbReference type="InterPro" id="IPR017927">
    <property type="entry name" value="FAD-bd_FR_type"/>
</dbReference>
<sequence length="378" mass="40847">MMRRSLRALVKPYVGEPPRGLYRANTPDLLIRIAGAAVPHFLSVVTRLGGDSEPPELPAAVNRTTMRIADRRRVTADGQVLALTLTPLDDTPLPRWNPGAHLDVHLPSGLIRQYSLCGDPGRRDEYRIAVRHSPEGAGGSVEVHGLSTGRLVEVSDPRNAFMMPLPGSASRASKLHFIAGGIGITPILSMVRLAEQQGTPWTLHYTGRHRDALAFVDELAPYGEKVHVRTDDEHGMPSAAALLDGVDPTTAVYVCGPPPMVDAVLRAIPRDSGIEVHSERFSAAPVVDGRPFELELARCGTVVGVGADRSALTALRNAVPSVAYSCQQGYCGTCVQRVVSGEVDHRDDLLTEEQRRCGQMLVCVSRAKSTCERLVLDL</sequence>
<dbReference type="PROSITE" id="PS51384">
    <property type="entry name" value="FAD_FR"/>
    <property type="match status" value="1"/>
</dbReference>
<dbReference type="Gene3D" id="3.40.50.80">
    <property type="entry name" value="Nucleotide-binding domain of ferredoxin-NADP reductase (FNR) module"/>
    <property type="match status" value="1"/>
</dbReference>
<evidence type="ECO:0000256" key="3">
    <source>
        <dbReference type="ARBA" id="ARBA00022714"/>
    </source>
</evidence>
<dbReference type="AlphaFoldDB" id="A0A1G4V646"/>
<evidence type="ECO:0000313" key="10">
    <source>
        <dbReference type="EMBL" id="SCX01800.1"/>
    </source>
</evidence>
<dbReference type="EMBL" id="FMUB01000001">
    <property type="protein sequence ID" value="SCX01800.1"/>
    <property type="molecule type" value="Genomic_DNA"/>
</dbReference>
<feature type="domain" description="2Fe-2S ferredoxin-type" evidence="8">
    <location>
        <begin position="292"/>
        <end position="378"/>
    </location>
</feature>
<dbReference type="PANTHER" id="PTHR47354">
    <property type="entry name" value="NADH OXIDOREDUCTASE HCR"/>
    <property type="match status" value="1"/>
</dbReference>
<dbReference type="GO" id="GO:0016491">
    <property type="term" value="F:oxidoreductase activity"/>
    <property type="evidence" value="ECO:0007669"/>
    <property type="project" value="UniProtKB-KW"/>
</dbReference>
<dbReference type="RefSeq" id="WP_235632640.1">
    <property type="nucleotide sequence ID" value="NZ_FMUB01000001.1"/>
</dbReference>
<dbReference type="InterPro" id="IPR050415">
    <property type="entry name" value="MRET"/>
</dbReference>
<evidence type="ECO:0000256" key="5">
    <source>
        <dbReference type="ARBA" id="ARBA00023002"/>
    </source>
</evidence>
<dbReference type="InterPro" id="IPR001041">
    <property type="entry name" value="2Fe-2S_ferredoxin-type"/>
</dbReference>
<dbReference type="GO" id="GO:0051537">
    <property type="term" value="F:2 iron, 2 sulfur cluster binding"/>
    <property type="evidence" value="ECO:0007669"/>
    <property type="project" value="UniProtKB-KW"/>
</dbReference>
<dbReference type="PRINTS" id="PR00409">
    <property type="entry name" value="PHDIOXRDTASE"/>
</dbReference>
<evidence type="ECO:0000259" key="8">
    <source>
        <dbReference type="PROSITE" id="PS51085"/>
    </source>
</evidence>
<dbReference type="Gene3D" id="3.10.20.30">
    <property type="match status" value="1"/>
</dbReference>
<dbReference type="STRING" id="1502745.SAMN02799620_00334"/>
<dbReference type="Pfam" id="PF00175">
    <property type="entry name" value="NAD_binding_1"/>
    <property type="match status" value="1"/>
</dbReference>
<keyword evidence="3" id="KW-0001">2Fe-2S</keyword>
<dbReference type="Pfam" id="PF00111">
    <property type="entry name" value="Fer2"/>
    <property type="match status" value="1"/>
</dbReference>